<evidence type="ECO:0000313" key="3">
    <source>
        <dbReference type="EMBL" id="SFL44756.1"/>
    </source>
</evidence>
<evidence type="ECO:0000256" key="2">
    <source>
        <dbReference type="SAM" id="SignalP"/>
    </source>
</evidence>
<evidence type="ECO:0000313" key="4">
    <source>
        <dbReference type="Proteomes" id="UP000199550"/>
    </source>
</evidence>
<reference evidence="3 4" key="1">
    <citation type="submission" date="2016-10" db="EMBL/GenBank/DDBJ databases">
        <authorList>
            <person name="de Groot N.N."/>
        </authorList>
    </citation>
    <scope>NUCLEOTIDE SEQUENCE [LARGE SCALE GENOMIC DNA]</scope>
    <source>
        <strain evidence="3 4">DSM 16199</strain>
    </source>
</reference>
<keyword evidence="2" id="KW-0732">Signal</keyword>
<dbReference type="OrthoDB" id="7871900at2"/>
<feature type="region of interest" description="Disordered" evidence="1">
    <location>
        <begin position="97"/>
        <end position="117"/>
    </location>
</feature>
<keyword evidence="4" id="KW-1185">Reference proteome</keyword>
<evidence type="ECO:0008006" key="5">
    <source>
        <dbReference type="Google" id="ProtNLM"/>
    </source>
</evidence>
<sequence>MIRHLRHTLLTLTAILVVAVSSITSAAQKAPTPAQAAAVQMLVALGASADDLCGDGPISGHNHCPFCHLLPDPPSCHASPREFRLSTVFDLADQSDLIAGSQSGDPHVRSRAPPTSV</sequence>
<dbReference type="GeneID" id="97890132"/>
<evidence type="ECO:0000256" key="1">
    <source>
        <dbReference type="SAM" id="MobiDB-lite"/>
    </source>
</evidence>
<dbReference type="RefSeq" id="WP_139222645.1">
    <property type="nucleotide sequence ID" value="NZ_CAXIDI010000004.1"/>
</dbReference>
<dbReference type="Proteomes" id="UP000199550">
    <property type="component" value="Unassembled WGS sequence"/>
</dbReference>
<dbReference type="EMBL" id="FOTF01000019">
    <property type="protein sequence ID" value="SFL44756.1"/>
    <property type="molecule type" value="Genomic_DNA"/>
</dbReference>
<organism evidence="3 4">
    <name type="scientific">Loktanella salsilacus</name>
    <dbReference type="NCBI Taxonomy" id="195913"/>
    <lineage>
        <taxon>Bacteria</taxon>
        <taxon>Pseudomonadati</taxon>
        <taxon>Pseudomonadota</taxon>
        <taxon>Alphaproteobacteria</taxon>
        <taxon>Rhodobacterales</taxon>
        <taxon>Roseobacteraceae</taxon>
        <taxon>Loktanella</taxon>
    </lineage>
</organism>
<protein>
    <recommendedName>
        <fullName evidence="5">DUF2946 domain-containing protein</fullName>
    </recommendedName>
</protein>
<feature type="chain" id="PRO_5011722265" description="DUF2946 domain-containing protein" evidence="2">
    <location>
        <begin position="27"/>
        <end position="117"/>
    </location>
</feature>
<dbReference type="STRING" id="195913.SAMN04488004_11952"/>
<gene>
    <name evidence="3" type="ORF">SAMN04488004_11952</name>
</gene>
<proteinExistence type="predicted"/>
<name>A0A1I4HTK7_9RHOB</name>
<feature type="signal peptide" evidence="2">
    <location>
        <begin position="1"/>
        <end position="26"/>
    </location>
</feature>
<accession>A0A1I4HTK7</accession>
<dbReference type="AlphaFoldDB" id="A0A1I4HTK7"/>